<accession>A0A4D5RRP3</accession>
<sequence length="541" mass="60021">MNTFTPGAAVAPCTKVTLSIACRNLRDTDYLSKSDPMCVVFLSSSSKQQLHEIGRTETIDNCLNPDFVKAIPVDYYFEESQRLRFEIYDVDSKSPRLSDHDFLGSMDCTLGEVVSVQGSRFTRPLKNDASHKNAGTITVIAEEVSSCKQVVTMQWAAHKLDKKDFWGKSDPFLVFYKTNEDGSMSAVWKTEVIKKTLNPTWAPFSTKTNVLCNGDLDRQLKVFCYDWNSNGSHDLIGEFSCTLRQLQKGPCSENVFECINPSKASKKGYKNSGTVTLLSCTVREQATFLDYIQRGTQMHFTVAVDFTASNGDPRTPGSLHYNDPRYPNAYVLAIQAVGEIIQDYDADKMFPALGFGARLPPTGIVSHEFFLNGNPSSPYCAGVQGILEAYQRTLQSVQLYGPTNFSPVINHVARFASSYQDGRHYFVLLIITDGEITDMAQTKEAIVQASVLPMSIIIVGVGNADFAAMNELDGDSVRISSRGRLAERDIVQFVAFRDFLGRQNPVEDKARLAKEVLAEIPDQLVGYMDKHGIKPNAAPNT</sequence>
<dbReference type="InterPro" id="IPR000008">
    <property type="entry name" value="C2_dom"/>
</dbReference>
<dbReference type="OMA" id="KEQATMQ"/>
<dbReference type="GO" id="GO:0005544">
    <property type="term" value="F:calcium-dependent phospholipid binding"/>
    <property type="evidence" value="ECO:0007669"/>
    <property type="project" value="InterPro"/>
</dbReference>
<dbReference type="InterPro" id="IPR035892">
    <property type="entry name" value="C2_domain_sf"/>
</dbReference>
<dbReference type="InterPro" id="IPR037768">
    <property type="entry name" value="C2B_Copine"/>
</dbReference>
<dbReference type="PROSITE" id="PS50234">
    <property type="entry name" value="VWFA"/>
    <property type="match status" value="1"/>
</dbReference>
<dbReference type="AlphaFoldDB" id="A0A4D5RRP3"/>
<feature type="domain" description="C2" evidence="5">
    <location>
        <begin position="1"/>
        <end position="123"/>
    </location>
</feature>
<dbReference type="SUPFAM" id="SSF53300">
    <property type="entry name" value="vWA-like"/>
    <property type="match status" value="1"/>
</dbReference>
<dbReference type="EMBL" id="GHJT01004726">
    <property type="protein sequence ID" value="MOY38697.1"/>
    <property type="molecule type" value="Transcribed_RNA"/>
</dbReference>
<evidence type="ECO:0000256" key="2">
    <source>
        <dbReference type="ARBA" id="ARBA00022723"/>
    </source>
</evidence>
<keyword evidence="3" id="KW-0677">Repeat</keyword>
<dbReference type="GeneID" id="8031081"/>
<name>A0A4D5RRP3_IXOSC</name>
<dbReference type="Gene3D" id="2.60.40.150">
    <property type="entry name" value="C2 domain"/>
    <property type="match status" value="2"/>
</dbReference>
<dbReference type="InterPro" id="IPR036465">
    <property type="entry name" value="vWFA_dom_sf"/>
</dbReference>
<dbReference type="GO" id="GO:0046872">
    <property type="term" value="F:metal ion binding"/>
    <property type="evidence" value="ECO:0007669"/>
    <property type="project" value="UniProtKB-KW"/>
</dbReference>
<dbReference type="GO" id="GO:0032991">
    <property type="term" value="C:protein-containing complex"/>
    <property type="evidence" value="ECO:0007669"/>
    <property type="project" value="UniProtKB-ARBA"/>
</dbReference>
<evidence type="ECO:0000259" key="6">
    <source>
        <dbReference type="PROSITE" id="PS50234"/>
    </source>
</evidence>
<dbReference type="VEuPathDB" id="VectorBase:ISCW019801"/>
<dbReference type="FunFam" id="2.60.40.150:FF:000013">
    <property type="entry name" value="copine-9 isoform X1"/>
    <property type="match status" value="1"/>
</dbReference>
<dbReference type="RefSeq" id="XP_029828347.1">
    <property type="nucleotide sequence ID" value="XM_029972487.4"/>
</dbReference>
<dbReference type="VEuPathDB" id="VectorBase:ISCP_002510"/>
<evidence type="ECO:0000313" key="7">
    <source>
        <dbReference type="EMBL" id="MOY38697.1"/>
    </source>
</evidence>
<dbReference type="Pfam" id="PF00168">
    <property type="entry name" value="C2"/>
    <property type="match status" value="2"/>
</dbReference>
<dbReference type="CDD" id="cd04047">
    <property type="entry name" value="C2B_Copine"/>
    <property type="match status" value="1"/>
</dbReference>
<dbReference type="PANTHER" id="PTHR10857:SF106">
    <property type="entry name" value="C2 DOMAIN-CONTAINING PROTEIN"/>
    <property type="match status" value="1"/>
</dbReference>
<evidence type="ECO:0000256" key="3">
    <source>
        <dbReference type="ARBA" id="ARBA00022737"/>
    </source>
</evidence>
<dbReference type="VEuPathDB" id="VectorBase:ISCI019801"/>
<dbReference type="PROSITE" id="PS50004">
    <property type="entry name" value="C2"/>
    <property type="match status" value="2"/>
</dbReference>
<evidence type="ECO:0000259" key="5">
    <source>
        <dbReference type="PROSITE" id="PS50004"/>
    </source>
</evidence>
<organism evidence="7">
    <name type="scientific">Ixodes scapularis</name>
    <name type="common">Black-legged tick</name>
    <name type="synonym">Deer tick</name>
    <dbReference type="NCBI Taxonomy" id="6945"/>
    <lineage>
        <taxon>Eukaryota</taxon>
        <taxon>Metazoa</taxon>
        <taxon>Ecdysozoa</taxon>
        <taxon>Arthropoda</taxon>
        <taxon>Chelicerata</taxon>
        <taxon>Arachnida</taxon>
        <taxon>Acari</taxon>
        <taxon>Parasitiformes</taxon>
        <taxon>Ixodida</taxon>
        <taxon>Ixodoidea</taxon>
        <taxon>Ixodidae</taxon>
        <taxon>Ixodinae</taxon>
        <taxon>Ixodes</taxon>
    </lineage>
</organism>
<comment type="similarity">
    <text evidence="1">Belongs to the copine family.</text>
</comment>
<dbReference type="InterPro" id="IPR002035">
    <property type="entry name" value="VWF_A"/>
</dbReference>
<keyword evidence="2" id="KW-0479">Metal-binding</keyword>
<dbReference type="InterPro" id="IPR010734">
    <property type="entry name" value="Copine_C"/>
</dbReference>
<dbReference type="SMART" id="SM00327">
    <property type="entry name" value="VWA"/>
    <property type="match status" value="1"/>
</dbReference>
<reference evidence="7" key="1">
    <citation type="submission" date="2019-04" db="EMBL/GenBank/DDBJ databases">
        <title>An insight into the mialome of Ixodes scapularis.</title>
        <authorList>
            <person name="Ribeiro J.M."/>
            <person name="Mather T.N."/>
            <person name="Karim S."/>
        </authorList>
    </citation>
    <scope>NUCLEOTIDE SEQUENCE</scope>
</reference>
<dbReference type="Pfam" id="PF07002">
    <property type="entry name" value="Copine"/>
    <property type="match status" value="1"/>
</dbReference>
<dbReference type="PANTHER" id="PTHR10857">
    <property type="entry name" value="COPINE"/>
    <property type="match status" value="1"/>
</dbReference>
<dbReference type="CDD" id="cd04048">
    <property type="entry name" value="C2A_Copine"/>
    <property type="match status" value="1"/>
</dbReference>
<evidence type="ECO:0000256" key="4">
    <source>
        <dbReference type="ARBA" id="ARBA00022837"/>
    </source>
</evidence>
<dbReference type="FunFam" id="2.60.40.150:FF:000099">
    <property type="entry name" value="Copine 3"/>
    <property type="match status" value="1"/>
</dbReference>
<protein>
    <submittedName>
        <fullName evidence="7">Putative copine</fullName>
    </submittedName>
</protein>
<dbReference type="OrthoDB" id="5855668at2759"/>
<feature type="domain" description="C2" evidence="5">
    <location>
        <begin position="131"/>
        <end position="256"/>
    </location>
</feature>
<feature type="non-terminal residue" evidence="7">
    <location>
        <position position="541"/>
    </location>
</feature>
<evidence type="ECO:0000256" key="1">
    <source>
        <dbReference type="ARBA" id="ARBA00009048"/>
    </source>
</evidence>
<dbReference type="InterPro" id="IPR045052">
    <property type="entry name" value="Copine"/>
</dbReference>
<dbReference type="CDD" id="cd01459">
    <property type="entry name" value="vWA_copine_like"/>
    <property type="match status" value="1"/>
</dbReference>
<accession>A0A6P7UKZ0</accession>
<dbReference type="SMART" id="SM00239">
    <property type="entry name" value="C2"/>
    <property type="match status" value="2"/>
</dbReference>
<keyword evidence="4" id="KW-0106">Calcium</keyword>
<dbReference type="SUPFAM" id="SSF49562">
    <property type="entry name" value="C2 domain (Calcium/lipid-binding domain, CaLB)"/>
    <property type="match status" value="2"/>
</dbReference>
<feature type="domain" description="VWFA" evidence="6">
    <location>
        <begin position="299"/>
        <end position="516"/>
    </location>
</feature>
<dbReference type="KEGG" id="isc:8031081"/>
<proteinExistence type="inferred from homology"/>